<evidence type="ECO:0000313" key="3">
    <source>
        <dbReference type="Proteomes" id="UP001152798"/>
    </source>
</evidence>
<sequence>MVREEETQKDSAFKRFLRRAYQGTYHVLYMFKEMWLFLLLLVGLAVAFRRDAVESPPAVLSKLYEYKPFGVEHIDLRDSVEKVPTQRER</sequence>
<gene>
    <name evidence="2" type="ORF">NEZAVI_LOCUS6537</name>
</gene>
<evidence type="ECO:0000313" key="2">
    <source>
        <dbReference type="EMBL" id="CAH1396478.1"/>
    </source>
</evidence>
<dbReference type="EMBL" id="OV725079">
    <property type="protein sequence ID" value="CAH1396478.1"/>
    <property type="molecule type" value="Genomic_DNA"/>
</dbReference>
<name>A0A9P0H6N6_NEZVI</name>
<reference evidence="2" key="1">
    <citation type="submission" date="2022-01" db="EMBL/GenBank/DDBJ databases">
        <authorList>
            <person name="King R."/>
        </authorList>
    </citation>
    <scope>NUCLEOTIDE SEQUENCE</scope>
</reference>
<keyword evidence="1" id="KW-1133">Transmembrane helix</keyword>
<proteinExistence type="predicted"/>
<keyword evidence="1" id="KW-0812">Transmembrane</keyword>
<dbReference type="AlphaFoldDB" id="A0A9P0H6N6"/>
<feature type="transmembrane region" description="Helical" evidence="1">
    <location>
        <begin position="27"/>
        <end position="48"/>
    </location>
</feature>
<organism evidence="2 3">
    <name type="scientific">Nezara viridula</name>
    <name type="common">Southern green stink bug</name>
    <name type="synonym">Cimex viridulus</name>
    <dbReference type="NCBI Taxonomy" id="85310"/>
    <lineage>
        <taxon>Eukaryota</taxon>
        <taxon>Metazoa</taxon>
        <taxon>Ecdysozoa</taxon>
        <taxon>Arthropoda</taxon>
        <taxon>Hexapoda</taxon>
        <taxon>Insecta</taxon>
        <taxon>Pterygota</taxon>
        <taxon>Neoptera</taxon>
        <taxon>Paraneoptera</taxon>
        <taxon>Hemiptera</taxon>
        <taxon>Heteroptera</taxon>
        <taxon>Panheteroptera</taxon>
        <taxon>Pentatomomorpha</taxon>
        <taxon>Pentatomoidea</taxon>
        <taxon>Pentatomidae</taxon>
        <taxon>Pentatominae</taxon>
        <taxon>Nezara</taxon>
    </lineage>
</organism>
<keyword evidence="3" id="KW-1185">Reference proteome</keyword>
<keyword evidence="1" id="KW-0472">Membrane</keyword>
<dbReference type="Proteomes" id="UP001152798">
    <property type="component" value="Chromosome 3"/>
</dbReference>
<evidence type="ECO:0000256" key="1">
    <source>
        <dbReference type="SAM" id="Phobius"/>
    </source>
</evidence>
<accession>A0A9P0H6N6</accession>
<protein>
    <submittedName>
        <fullName evidence="2">Uncharacterized protein</fullName>
    </submittedName>
</protein>